<dbReference type="AlphaFoldDB" id="A0A495BKI9"/>
<evidence type="ECO:0008006" key="3">
    <source>
        <dbReference type="Google" id="ProtNLM"/>
    </source>
</evidence>
<dbReference type="EMBL" id="RBID01000002">
    <property type="protein sequence ID" value="RKQ62195.1"/>
    <property type="molecule type" value="Genomic_DNA"/>
</dbReference>
<sequence>MLRLLADVAKAFDTVADIAHPGELMHQLRFVPPRQRGIDPVGEAEVYLTYQRYKRARQVLRHTIRTEPDNLPAHILLLHTYFLLESSHDYCQLAATLQAKLAHRPEWAHICHVGRSLAPDYPLFQQHTH</sequence>
<proteinExistence type="predicted"/>
<protein>
    <recommendedName>
        <fullName evidence="3">Tetratricopeptide repeat protein</fullName>
    </recommendedName>
</protein>
<dbReference type="Proteomes" id="UP000279384">
    <property type="component" value="Unassembled WGS sequence"/>
</dbReference>
<organism evidence="1 2">
    <name type="scientific">Vogesella indigofera</name>
    <name type="common">Pseudomonas indigofera</name>
    <dbReference type="NCBI Taxonomy" id="45465"/>
    <lineage>
        <taxon>Bacteria</taxon>
        <taxon>Pseudomonadati</taxon>
        <taxon>Pseudomonadota</taxon>
        <taxon>Betaproteobacteria</taxon>
        <taxon>Neisseriales</taxon>
        <taxon>Chromobacteriaceae</taxon>
        <taxon>Vogesella</taxon>
    </lineage>
</organism>
<evidence type="ECO:0000313" key="2">
    <source>
        <dbReference type="Proteomes" id="UP000279384"/>
    </source>
</evidence>
<accession>A0A495BKI9</accession>
<evidence type="ECO:0000313" key="1">
    <source>
        <dbReference type="EMBL" id="RKQ62195.1"/>
    </source>
</evidence>
<gene>
    <name evidence="1" type="ORF">C8E02_0251</name>
</gene>
<reference evidence="1 2" key="1">
    <citation type="submission" date="2018-10" db="EMBL/GenBank/DDBJ databases">
        <title>Genomic Encyclopedia of Type Strains, Phase IV (KMG-IV): sequencing the most valuable type-strain genomes for metagenomic binning, comparative biology and taxonomic classification.</title>
        <authorList>
            <person name="Goeker M."/>
        </authorList>
    </citation>
    <scope>NUCLEOTIDE SEQUENCE [LARGE SCALE GENOMIC DNA]</scope>
    <source>
        <strain evidence="1 2">DSM 3303</strain>
    </source>
</reference>
<comment type="caution">
    <text evidence="1">The sequence shown here is derived from an EMBL/GenBank/DDBJ whole genome shotgun (WGS) entry which is preliminary data.</text>
</comment>
<name>A0A495BKI9_VOGIN</name>
<dbReference type="RefSeq" id="WP_120809347.1">
    <property type="nucleotide sequence ID" value="NZ_JAQQKZ010000011.1"/>
</dbReference>